<protein>
    <submittedName>
        <fullName evidence="8">Methyl-accepting chemotaxis protein</fullName>
    </submittedName>
</protein>
<reference evidence="8" key="1">
    <citation type="journal article" date="2020" name="mSystems">
        <title>Genome- and Community-Level Interaction Insights into Carbon Utilization and Element Cycling Functions of Hydrothermarchaeota in Hydrothermal Sediment.</title>
        <authorList>
            <person name="Zhou Z."/>
            <person name="Liu Y."/>
            <person name="Xu W."/>
            <person name="Pan J."/>
            <person name="Luo Z.H."/>
            <person name="Li M."/>
        </authorList>
    </citation>
    <scope>NUCLEOTIDE SEQUENCE [LARGE SCALE GENOMIC DNA]</scope>
    <source>
        <strain evidence="8">SpSt-788</strain>
    </source>
</reference>
<dbReference type="InterPro" id="IPR033462">
    <property type="entry name" value="Cache_3-Cache_2"/>
</dbReference>
<dbReference type="SUPFAM" id="SSF58104">
    <property type="entry name" value="Methyl-accepting chemotaxis protein (MCP) signaling domain"/>
    <property type="match status" value="1"/>
</dbReference>
<dbReference type="GO" id="GO:0007165">
    <property type="term" value="P:signal transduction"/>
    <property type="evidence" value="ECO:0007669"/>
    <property type="project" value="UniProtKB-KW"/>
</dbReference>
<dbReference type="EMBL" id="DTHO01000007">
    <property type="protein sequence ID" value="HGG98966.1"/>
    <property type="molecule type" value="Genomic_DNA"/>
</dbReference>
<evidence type="ECO:0000256" key="6">
    <source>
        <dbReference type="SAM" id="Phobius"/>
    </source>
</evidence>
<dbReference type="InterPro" id="IPR029151">
    <property type="entry name" value="Sensor-like_sf"/>
</dbReference>
<dbReference type="Pfam" id="PF00015">
    <property type="entry name" value="MCPsignal"/>
    <property type="match status" value="1"/>
</dbReference>
<dbReference type="AlphaFoldDB" id="A0A7C4EKV5"/>
<dbReference type="GO" id="GO:0006935">
    <property type="term" value="P:chemotaxis"/>
    <property type="evidence" value="ECO:0007669"/>
    <property type="project" value="UniProtKB-ARBA"/>
</dbReference>
<keyword evidence="6" id="KW-1133">Transmembrane helix</keyword>
<dbReference type="FunFam" id="1.10.287.950:FF:000001">
    <property type="entry name" value="Methyl-accepting chemotaxis sensory transducer"/>
    <property type="match status" value="1"/>
</dbReference>
<feature type="transmembrane region" description="Helical" evidence="6">
    <location>
        <begin position="308"/>
        <end position="327"/>
    </location>
</feature>
<comment type="subcellular location">
    <subcellularLocation>
        <location evidence="1">Membrane</location>
    </subcellularLocation>
</comment>
<keyword evidence="2 4" id="KW-0807">Transducer</keyword>
<dbReference type="GO" id="GO:0016020">
    <property type="term" value="C:membrane"/>
    <property type="evidence" value="ECO:0007669"/>
    <property type="project" value="UniProtKB-SubCell"/>
</dbReference>
<organism evidence="8">
    <name type="scientific">Thermodesulfovibrio aggregans</name>
    <dbReference type="NCBI Taxonomy" id="86166"/>
    <lineage>
        <taxon>Bacteria</taxon>
        <taxon>Pseudomonadati</taxon>
        <taxon>Nitrospirota</taxon>
        <taxon>Thermodesulfovibrionia</taxon>
        <taxon>Thermodesulfovibrionales</taxon>
        <taxon>Thermodesulfovibrionaceae</taxon>
        <taxon>Thermodesulfovibrio</taxon>
    </lineage>
</organism>
<dbReference type="Pfam" id="PF17201">
    <property type="entry name" value="Cache_3-Cache_2"/>
    <property type="match status" value="1"/>
</dbReference>
<gene>
    <name evidence="8" type="ORF">ENV75_00695</name>
</gene>
<evidence type="ECO:0000256" key="3">
    <source>
        <dbReference type="ARBA" id="ARBA00029447"/>
    </source>
</evidence>
<dbReference type="CDD" id="cd12912">
    <property type="entry name" value="PDC2_MCP_like"/>
    <property type="match status" value="1"/>
</dbReference>
<comment type="caution">
    <text evidence="8">The sequence shown here is derived from an EMBL/GenBank/DDBJ whole genome shotgun (WGS) entry which is preliminary data.</text>
</comment>
<dbReference type="PROSITE" id="PS50111">
    <property type="entry name" value="CHEMOTAXIS_TRANSDUC_2"/>
    <property type="match status" value="1"/>
</dbReference>
<feature type="region of interest" description="Disordered" evidence="5">
    <location>
        <begin position="608"/>
        <end position="630"/>
    </location>
</feature>
<dbReference type="InterPro" id="IPR004089">
    <property type="entry name" value="MCPsignal_dom"/>
</dbReference>
<evidence type="ECO:0000256" key="4">
    <source>
        <dbReference type="PROSITE-ProRule" id="PRU00284"/>
    </source>
</evidence>
<evidence type="ECO:0000256" key="5">
    <source>
        <dbReference type="SAM" id="MobiDB-lite"/>
    </source>
</evidence>
<dbReference type="Gene3D" id="1.10.287.950">
    <property type="entry name" value="Methyl-accepting chemotaxis protein"/>
    <property type="match status" value="1"/>
</dbReference>
<proteinExistence type="inferred from homology"/>
<evidence type="ECO:0000256" key="2">
    <source>
        <dbReference type="ARBA" id="ARBA00023224"/>
    </source>
</evidence>
<keyword evidence="6" id="KW-0472">Membrane</keyword>
<dbReference type="SUPFAM" id="SSF103190">
    <property type="entry name" value="Sensory domain-like"/>
    <property type="match status" value="1"/>
</dbReference>
<accession>A0A7C4EKV5</accession>
<keyword evidence="6" id="KW-0812">Transmembrane</keyword>
<sequence>MLKSIFNFFNSLSLSKKVFFMAVVSILIVYSVVAAVIYFKTKSKIENYNINTLKRDVYFLKGQIASFDETSKDTAEKFMKIFLSMVTGIKPDNEVCDRFTAMTGGSVATIFEKRGDDFLRIATSLKKEDRTRAVGTTLDRAHPAYPFLLKGETYTGKATLFGKEYMTKYVPVKDSSGKVAGVYFIGFDISNQMKKIKDYIRSIKVGETGYVYVLDTTEKNKGTLIVHPVKEGQNIIDSKDAHGREFIKEMIDKKEGLIYYPWINKEKGETKPRQKVVAYTHYDGWKWLIASGTYIEEIASEVAGIRNLMWGVNIAGAILVSLLIFFVTQKSLNPIPIMASRLEEVSRGDFSTVGFGKGYRERKDEIGLIARSVVKVEEYVQELIREIKKSVGVTQSVIGSLEQNIENVKTKTSNQTSLAYQIATSAEEMTQTITDIAKNAASASDLATESMNTSQNGYVLAENAMKTVQSANRSTVELKKTINTLNTRVEEIGDIVTVIKDIADQTNLLALNAAIEAARAGEQGRGFAVVADEVRKLAERTIRATEEIANKITAVQNESRESLKSMDTAAKEVAEGLKALNEVRKSLKQIAEYSLKVKDQITQIATATEEQSSASEEVARSAEHSSTLAEEIKNTTDSVIQEIENLNNVIKKLIDAVKGVKV</sequence>
<feature type="domain" description="Methyl-accepting transducer" evidence="7">
    <location>
        <begin position="390"/>
        <end position="626"/>
    </location>
</feature>
<dbReference type="PANTHER" id="PTHR32089:SF112">
    <property type="entry name" value="LYSOZYME-LIKE PROTEIN-RELATED"/>
    <property type="match status" value="1"/>
</dbReference>
<evidence type="ECO:0000256" key="1">
    <source>
        <dbReference type="ARBA" id="ARBA00004370"/>
    </source>
</evidence>
<evidence type="ECO:0000313" key="8">
    <source>
        <dbReference type="EMBL" id="HGG98966.1"/>
    </source>
</evidence>
<feature type="transmembrane region" description="Helical" evidence="6">
    <location>
        <begin position="18"/>
        <end position="39"/>
    </location>
</feature>
<comment type="similarity">
    <text evidence="3">Belongs to the methyl-accepting chemotaxis (MCP) protein family.</text>
</comment>
<dbReference type="CDD" id="cd11386">
    <property type="entry name" value="MCP_signal"/>
    <property type="match status" value="1"/>
</dbReference>
<evidence type="ECO:0000259" key="7">
    <source>
        <dbReference type="PROSITE" id="PS50111"/>
    </source>
</evidence>
<dbReference type="PANTHER" id="PTHR32089">
    <property type="entry name" value="METHYL-ACCEPTING CHEMOTAXIS PROTEIN MCPB"/>
    <property type="match status" value="1"/>
</dbReference>
<dbReference type="SMART" id="SM00283">
    <property type="entry name" value="MA"/>
    <property type="match status" value="1"/>
</dbReference>
<name>A0A7C4EKV5_9BACT</name>
<dbReference type="Gene3D" id="3.30.450.20">
    <property type="entry name" value="PAS domain"/>
    <property type="match status" value="1"/>
</dbReference>